<feature type="domain" description="Rhodopsin" evidence="7">
    <location>
        <begin position="41"/>
        <end position="274"/>
    </location>
</feature>
<dbReference type="InterPro" id="IPR052337">
    <property type="entry name" value="SAT4-like"/>
</dbReference>
<evidence type="ECO:0000313" key="9">
    <source>
        <dbReference type="Proteomes" id="UP000593566"/>
    </source>
</evidence>
<gene>
    <name evidence="8" type="ORF">HO133_005032</name>
</gene>
<feature type="transmembrane region" description="Helical" evidence="6">
    <location>
        <begin position="57"/>
        <end position="77"/>
    </location>
</feature>
<protein>
    <recommendedName>
        <fullName evidence="7">Rhodopsin domain-containing protein</fullName>
    </recommendedName>
</protein>
<sequence>MATLSPSEFAFQRSHIGDDRRTGITVSNVICYTLAVVAVLLRVFSRHLAQVEHRADDWWIWGALFLFTVYIAAYQVLVHFGLGRHVFLVTNMKGFVVTSIFGATAYNLTMLAIKLSIVYFYRRIFPQRWFKRALIGTGAIVVGTALAQVPLDIVPCMPIASQWDRNVKGKCIDLGAAILGIAISNIITDVILLTLPMPLLWNLKVSPSRRSLLLSLFLLGGCACIVSLVRVFFVQQAEGADPTWNYVNTAELSTVELGVGISSACLPTCRPLYNHCFHNSDPTRGGARSKAYGHSSRAIRMADIGRGWYGNREALGSGGDDGGLHAASAARGEWRDGGGGRILVTKEFASESVGSR</sequence>
<comment type="caution">
    <text evidence="8">The sequence shown here is derived from an EMBL/GenBank/DDBJ whole genome shotgun (WGS) entry which is preliminary data.</text>
</comment>
<reference evidence="8 9" key="1">
    <citation type="journal article" date="2020" name="Genomics">
        <title>Complete, high-quality genomes from long-read metagenomic sequencing of two wolf lichen thalli reveals enigmatic genome architecture.</title>
        <authorList>
            <person name="McKenzie S.K."/>
            <person name="Walston R.F."/>
            <person name="Allen J.L."/>
        </authorList>
    </citation>
    <scope>NUCLEOTIDE SEQUENCE [LARGE SCALE GENOMIC DNA]</scope>
    <source>
        <strain evidence="8">WasteWater1</strain>
    </source>
</reference>
<keyword evidence="4 6" id="KW-0472">Membrane</keyword>
<feature type="transmembrane region" description="Helical" evidence="6">
    <location>
        <begin position="174"/>
        <end position="200"/>
    </location>
</feature>
<accession>A0A8H6C959</accession>
<dbReference type="Pfam" id="PF20684">
    <property type="entry name" value="Fung_rhodopsin"/>
    <property type="match status" value="1"/>
</dbReference>
<keyword evidence="9" id="KW-1185">Reference proteome</keyword>
<evidence type="ECO:0000256" key="4">
    <source>
        <dbReference type="ARBA" id="ARBA00023136"/>
    </source>
</evidence>
<dbReference type="Proteomes" id="UP000593566">
    <property type="component" value="Unassembled WGS sequence"/>
</dbReference>
<dbReference type="RefSeq" id="XP_037148642.1">
    <property type="nucleotide sequence ID" value="XM_037295944.1"/>
</dbReference>
<dbReference type="GO" id="GO:0016020">
    <property type="term" value="C:membrane"/>
    <property type="evidence" value="ECO:0007669"/>
    <property type="project" value="UniProtKB-SubCell"/>
</dbReference>
<keyword evidence="3 6" id="KW-1133">Transmembrane helix</keyword>
<evidence type="ECO:0000259" key="7">
    <source>
        <dbReference type="Pfam" id="PF20684"/>
    </source>
</evidence>
<dbReference type="GeneID" id="59333438"/>
<evidence type="ECO:0000256" key="1">
    <source>
        <dbReference type="ARBA" id="ARBA00004141"/>
    </source>
</evidence>
<organism evidence="8 9">
    <name type="scientific">Letharia lupina</name>
    <dbReference type="NCBI Taxonomy" id="560253"/>
    <lineage>
        <taxon>Eukaryota</taxon>
        <taxon>Fungi</taxon>
        <taxon>Dikarya</taxon>
        <taxon>Ascomycota</taxon>
        <taxon>Pezizomycotina</taxon>
        <taxon>Lecanoromycetes</taxon>
        <taxon>OSLEUM clade</taxon>
        <taxon>Lecanoromycetidae</taxon>
        <taxon>Lecanorales</taxon>
        <taxon>Lecanorineae</taxon>
        <taxon>Parmeliaceae</taxon>
        <taxon>Letharia</taxon>
    </lineage>
</organism>
<evidence type="ECO:0000256" key="3">
    <source>
        <dbReference type="ARBA" id="ARBA00022989"/>
    </source>
</evidence>
<feature type="transmembrane region" description="Helical" evidence="6">
    <location>
        <begin position="97"/>
        <end position="121"/>
    </location>
</feature>
<evidence type="ECO:0000256" key="5">
    <source>
        <dbReference type="ARBA" id="ARBA00038359"/>
    </source>
</evidence>
<dbReference type="AlphaFoldDB" id="A0A8H6C959"/>
<evidence type="ECO:0000256" key="2">
    <source>
        <dbReference type="ARBA" id="ARBA00022692"/>
    </source>
</evidence>
<dbReference type="InterPro" id="IPR049326">
    <property type="entry name" value="Rhodopsin_dom_fungi"/>
</dbReference>
<name>A0A8H6C959_9LECA</name>
<feature type="transmembrane region" description="Helical" evidence="6">
    <location>
        <begin position="212"/>
        <end position="233"/>
    </location>
</feature>
<dbReference type="EMBL" id="JACCJB010000020">
    <property type="protein sequence ID" value="KAF6219207.1"/>
    <property type="molecule type" value="Genomic_DNA"/>
</dbReference>
<comment type="similarity">
    <text evidence="5">Belongs to the SAT4 family.</text>
</comment>
<comment type="subcellular location">
    <subcellularLocation>
        <location evidence="1">Membrane</location>
        <topology evidence="1">Multi-pass membrane protein</topology>
    </subcellularLocation>
</comment>
<evidence type="ECO:0000313" key="8">
    <source>
        <dbReference type="EMBL" id="KAF6219207.1"/>
    </source>
</evidence>
<dbReference type="PANTHER" id="PTHR33048:SF47">
    <property type="entry name" value="INTEGRAL MEMBRANE PROTEIN-RELATED"/>
    <property type="match status" value="1"/>
</dbReference>
<feature type="transmembrane region" description="Helical" evidence="6">
    <location>
        <begin position="24"/>
        <end position="45"/>
    </location>
</feature>
<dbReference type="PANTHER" id="PTHR33048">
    <property type="entry name" value="PTH11-LIKE INTEGRAL MEMBRANE PROTEIN (AFU_ORTHOLOGUE AFUA_5G11245)"/>
    <property type="match status" value="1"/>
</dbReference>
<proteinExistence type="inferred from homology"/>
<evidence type="ECO:0000256" key="6">
    <source>
        <dbReference type="SAM" id="Phobius"/>
    </source>
</evidence>
<keyword evidence="2 6" id="KW-0812">Transmembrane</keyword>